<dbReference type="PROSITE" id="PS51257">
    <property type="entry name" value="PROKAR_LIPOPROTEIN"/>
    <property type="match status" value="1"/>
</dbReference>
<reference evidence="2" key="1">
    <citation type="submission" date="2018-06" db="EMBL/GenBank/DDBJ databases">
        <authorList>
            <person name="Zhirakovskaya E."/>
        </authorList>
    </citation>
    <scope>NUCLEOTIDE SEQUENCE</scope>
</reference>
<dbReference type="InterPro" id="IPR045795">
    <property type="entry name" value="SLT_4"/>
</dbReference>
<sequence length="205" mass="23873">MRHRRLCCSFILLLLAALAATSCTTSPPRDTRNGCSIFNEKGGWYADALDSQKKWGVPVHVQLAIIYQESRFVHDAKPPRKKLLWVIPWTRLSSAYGYGQVKDGTWDWYRKSTGNRWADRDDFDDVTDFIGWYGNVSHRKLGISKRDAYNQYLAYHEGHGGFKRKTYKKKPWLIKVAKKVASRASAYRAQLKQCEGELDRGWWFF</sequence>
<protein>
    <recommendedName>
        <fullName evidence="1">Transglycosylase SLT domain-containing protein</fullName>
    </recommendedName>
</protein>
<dbReference type="AlphaFoldDB" id="A0A3B0YVQ2"/>
<evidence type="ECO:0000259" key="1">
    <source>
        <dbReference type="Pfam" id="PF19489"/>
    </source>
</evidence>
<organism evidence="2">
    <name type="scientific">hydrothermal vent metagenome</name>
    <dbReference type="NCBI Taxonomy" id="652676"/>
    <lineage>
        <taxon>unclassified sequences</taxon>
        <taxon>metagenomes</taxon>
        <taxon>ecological metagenomes</taxon>
    </lineage>
</organism>
<dbReference type="SUPFAM" id="SSF53955">
    <property type="entry name" value="Lysozyme-like"/>
    <property type="match status" value="1"/>
</dbReference>
<evidence type="ECO:0000313" key="2">
    <source>
        <dbReference type="EMBL" id="VAW79412.1"/>
    </source>
</evidence>
<name>A0A3B0YVQ2_9ZZZZ</name>
<dbReference type="Pfam" id="PF19489">
    <property type="entry name" value="SLT_4"/>
    <property type="match status" value="1"/>
</dbReference>
<proteinExistence type="predicted"/>
<accession>A0A3B0YVQ2</accession>
<dbReference type="EMBL" id="UOFM01000307">
    <property type="protein sequence ID" value="VAW79412.1"/>
    <property type="molecule type" value="Genomic_DNA"/>
</dbReference>
<dbReference type="Gene3D" id="1.10.530.10">
    <property type="match status" value="1"/>
</dbReference>
<gene>
    <name evidence="2" type="ORF">MNBD_GAMMA14-1667</name>
</gene>
<dbReference type="InterPro" id="IPR023346">
    <property type="entry name" value="Lysozyme-like_dom_sf"/>
</dbReference>
<feature type="domain" description="Transglycosylase SLT" evidence="1">
    <location>
        <begin position="12"/>
        <end position="194"/>
    </location>
</feature>
<dbReference type="CDD" id="cd00442">
    <property type="entry name" value="Lyz-like"/>
    <property type="match status" value="1"/>
</dbReference>